<feature type="non-terminal residue" evidence="1">
    <location>
        <position position="61"/>
    </location>
</feature>
<reference evidence="1" key="1">
    <citation type="journal article" date="2014" name="Front. Microbiol.">
        <title>High frequency of phylogenetically diverse reductive dehalogenase-homologous genes in deep subseafloor sedimentary metagenomes.</title>
        <authorList>
            <person name="Kawai M."/>
            <person name="Futagami T."/>
            <person name="Toyoda A."/>
            <person name="Takaki Y."/>
            <person name="Nishi S."/>
            <person name="Hori S."/>
            <person name="Arai W."/>
            <person name="Tsubouchi T."/>
            <person name="Morono Y."/>
            <person name="Uchiyama I."/>
            <person name="Ito T."/>
            <person name="Fujiyama A."/>
            <person name="Inagaki F."/>
            <person name="Takami H."/>
        </authorList>
    </citation>
    <scope>NUCLEOTIDE SEQUENCE</scope>
    <source>
        <strain evidence="1">Expedition CK06-06</strain>
    </source>
</reference>
<gene>
    <name evidence="1" type="ORF">S01H1_44177</name>
</gene>
<name>X0V1J4_9ZZZZ</name>
<comment type="caution">
    <text evidence="1">The sequence shown here is derived from an EMBL/GenBank/DDBJ whole genome shotgun (WGS) entry which is preliminary data.</text>
</comment>
<dbReference type="AlphaFoldDB" id="X0V1J4"/>
<accession>X0V1J4</accession>
<organism evidence="1">
    <name type="scientific">marine sediment metagenome</name>
    <dbReference type="NCBI Taxonomy" id="412755"/>
    <lineage>
        <taxon>unclassified sequences</taxon>
        <taxon>metagenomes</taxon>
        <taxon>ecological metagenomes</taxon>
    </lineage>
</organism>
<sequence length="61" mass="7298">MTNYKNFESALFKLNHDLFISGVEFIERKLTYKELKMLCLINNIDLKITGGCKYCIYRRSR</sequence>
<dbReference type="EMBL" id="BARS01028168">
    <property type="protein sequence ID" value="GAG05322.1"/>
    <property type="molecule type" value="Genomic_DNA"/>
</dbReference>
<protein>
    <submittedName>
        <fullName evidence="1">Uncharacterized protein</fullName>
    </submittedName>
</protein>
<proteinExistence type="predicted"/>
<evidence type="ECO:0000313" key="1">
    <source>
        <dbReference type="EMBL" id="GAG05322.1"/>
    </source>
</evidence>